<dbReference type="AlphaFoldDB" id="A0A263D9S7"/>
<comment type="caution">
    <text evidence="2">The sequence shown here is derived from an EMBL/GenBank/DDBJ whole genome shotgun (WGS) entry which is preliminary data.</text>
</comment>
<dbReference type="InterPro" id="IPR000073">
    <property type="entry name" value="AB_hydrolase_1"/>
</dbReference>
<name>A0A263D9S7_9PSEU</name>
<gene>
    <name evidence="2" type="ORF">CFN78_00940</name>
</gene>
<dbReference type="InParanoid" id="A0A263D9S7"/>
<dbReference type="EMBL" id="NKYE01000001">
    <property type="protein sequence ID" value="OZM75264.1"/>
    <property type="molecule type" value="Genomic_DNA"/>
</dbReference>
<dbReference type="OrthoDB" id="9800988at2"/>
<evidence type="ECO:0000313" key="2">
    <source>
        <dbReference type="EMBL" id="OZM75264.1"/>
    </source>
</evidence>
<dbReference type="InterPro" id="IPR029058">
    <property type="entry name" value="AB_hydrolase_fold"/>
</dbReference>
<reference evidence="2 3" key="1">
    <citation type="submission" date="2017-07" db="EMBL/GenBank/DDBJ databases">
        <title>Amycolatopsis antarcticus sp. nov., isolated from the surface of an Antarcticus brown macroalga.</title>
        <authorList>
            <person name="Wang J."/>
            <person name="Leiva S."/>
            <person name="Huang J."/>
            <person name="Huang Y."/>
        </authorList>
    </citation>
    <scope>NUCLEOTIDE SEQUENCE [LARGE SCALE GENOMIC DNA]</scope>
    <source>
        <strain evidence="2 3">AU-G6</strain>
    </source>
</reference>
<proteinExistence type="predicted"/>
<sequence>MELADGRMLAWTEWGPADGHPVLFCTGAGMSGSLGFGLDVLARLGIRLLAVDRPGLGRSTSNPAGTLRTWAADIGQLAGRLNLREVTAVGFSQGAPFALALAGAGPARAVAVVAGTDELTAVRHLVTDEVAAMLDAIAADPSAAERRFAATTTAESLWQMVIRFSGIPDRDFHGESGFAAAYRACLTEGFRGGAGGYARDLVTASTPWTVCPEDVTAPVDLWYGLLDTSPVHSPDFGATLALRLPDARLHTIEDEGSSILWNRAPEILETLLRRASLLPPEGVTFPGSAAPPTPGD</sequence>
<accession>A0A263D9S7</accession>
<dbReference type="SUPFAM" id="SSF53474">
    <property type="entry name" value="alpha/beta-Hydrolases"/>
    <property type="match status" value="1"/>
</dbReference>
<evidence type="ECO:0000313" key="3">
    <source>
        <dbReference type="Proteomes" id="UP000242444"/>
    </source>
</evidence>
<evidence type="ECO:0000259" key="1">
    <source>
        <dbReference type="Pfam" id="PF12697"/>
    </source>
</evidence>
<dbReference type="GO" id="GO:0016787">
    <property type="term" value="F:hydrolase activity"/>
    <property type="evidence" value="ECO:0007669"/>
    <property type="project" value="UniProtKB-KW"/>
</dbReference>
<protein>
    <submittedName>
        <fullName evidence="2">Alpha/beta hydrolase</fullName>
    </submittedName>
</protein>
<feature type="domain" description="AB hydrolase-1" evidence="1">
    <location>
        <begin position="22"/>
        <end position="261"/>
    </location>
</feature>
<dbReference type="FunCoup" id="A0A263D9S7">
    <property type="interactions" value="5"/>
</dbReference>
<keyword evidence="2" id="KW-0378">Hydrolase</keyword>
<dbReference type="Gene3D" id="3.40.50.1820">
    <property type="entry name" value="alpha/beta hydrolase"/>
    <property type="match status" value="1"/>
</dbReference>
<dbReference type="Pfam" id="PF12697">
    <property type="entry name" value="Abhydrolase_6"/>
    <property type="match status" value="1"/>
</dbReference>
<dbReference type="PANTHER" id="PTHR43433">
    <property type="entry name" value="HYDROLASE, ALPHA/BETA FOLD FAMILY PROTEIN"/>
    <property type="match status" value="1"/>
</dbReference>
<dbReference type="PANTHER" id="PTHR43433:SF10">
    <property type="entry name" value="AB HYDROLASE-1 DOMAIN-CONTAINING PROTEIN"/>
    <property type="match status" value="1"/>
</dbReference>
<dbReference type="InterPro" id="IPR050471">
    <property type="entry name" value="AB_hydrolase"/>
</dbReference>
<organism evidence="2 3">
    <name type="scientific">Amycolatopsis antarctica</name>
    <dbReference type="NCBI Taxonomy" id="1854586"/>
    <lineage>
        <taxon>Bacteria</taxon>
        <taxon>Bacillati</taxon>
        <taxon>Actinomycetota</taxon>
        <taxon>Actinomycetes</taxon>
        <taxon>Pseudonocardiales</taxon>
        <taxon>Pseudonocardiaceae</taxon>
        <taxon>Amycolatopsis</taxon>
    </lineage>
</organism>
<keyword evidence="3" id="KW-1185">Reference proteome</keyword>
<dbReference type="Proteomes" id="UP000242444">
    <property type="component" value="Unassembled WGS sequence"/>
</dbReference>